<name>A0A9D1YAL0_9FIRM</name>
<dbReference type="InterPro" id="IPR027417">
    <property type="entry name" value="P-loop_NTPase"/>
</dbReference>
<evidence type="ECO:0000256" key="2">
    <source>
        <dbReference type="SAM" id="Phobius"/>
    </source>
</evidence>
<comment type="caution">
    <text evidence="4">The sequence shown here is derived from an EMBL/GenBank/DDBJ whole genome shotgun (WGS) entry which is preliminary data.</text>
</comment>
<keyword evidence="2" id="KW-0472">Membrane</keyword>
<keyword evidence="1" id="KW-0175">Coiled coil</keyword>
<feature type="transmembrane region" description="Helical" evidence="2">
    <location>
        <begin position="379"/>
        <end position="396"/>
    </location>
</feature>
<reference evidence="4" key="2">
    <citation type="submission" date="2021-04" db="EMBL/GenBank/DDBJ databases">
        <authorList>
            <person name="Gilroy R."/>
        </authorList>
    </citation>
    <scope>NUCLEOTIDE SEQUENCE</scope>
    <source>
        <strain evidence="4">ChiBcec16_6824</strain>
    </source>
</reference>
<dbReference type="PANTHER" id="PTHR41259">
    <property type="entry name" value="DOUBLE-STRAND BREAK REPAIR RAD50 ATPASE, PUTATIVE-RELATED"/>
    <property type="match status" value="1"/>
</dbReference>
<dbReference type="PANTHER" id="PTHR41259:SF1">
    <property type="entry name" value="DOUBLE-STRAND BREAK REPAIR RAD50 ATPASE, PUTATIVE-RELATED"/>
    <property type="match status" value="1"/>
</dbReference>
<dbReference type="SUPFAM" id="SSF52540">
    <property type="entry name" value="P-loop containing nucleoside triphosphate hydrolases"/>
    <property type="match status" value="1"/>
</dbReference>
<dbReference type="Proteomes" id="UP000823868">
    <property type="component" value="Unassembled WGS sequence"/>
</dbReference>
<dbReference type="AlphaFoldDB" id="A0A9D1YAL0"/>
<accession>A0A9D1YAL0</accession>
<evidence type="ECO:0000313" key="5">
    <source>
        <dbReference type="Proteomes" id="UP000823868"/>
    </source>
</evidence>
<evidence type="ECO:0000313" key="4">
    <source>
        <dbReference type="EMBL" id="HIY22107.1"/>
    </source>
</evidence>
<evidence type="ECO:0000256" key="1">
    <source>
        <dbReference type="SAM" id="Coils"/>
    </source>
</evidence>
<protein>
    <submittedName>
        <fullName evidence="4">AAA family ATPase</fullName>
    </submittedName>
</protein>
<organism evidence="4 5">
    <name type="scientific">Candidatus Flavonifractor merdigallinarum</name>
    <dbReference type="NCBI Taxonomy" id="2838589"/>
    <lineage>
        <taxon>Bacteria</taxon>
        <taxon>Bacillati</taxon>
        <taxon>Bacillota</taxon>
        <taxon>Clostridia</taxon>
        <taxon>Eubacteriales</taxon>
        <taxon>Oscillospiraceae</taxon>
        <taxon>Flavonifractor</taxon>
    </lineage>
</organism>
<dbReference type="GO" id="GO:0006302">
    <property type="term" value="P:double-strand break repair"/>
    <property type="evidence" value="ECO:0007669"/>
    <property type="project" value="InterPro"/>
</dbReference>
<dbReference type="GO" id="GO:0016887">
    <property type="term" value="F:ATP hydrolysis activity"/>
    <property type="evidence" value="ECO:0007669"/>
    <property type="project" value="InterPro"/>
</dbReference>
<feature type="domain" description="YhaN AAA" evidence="3">
    <location>
        <begin position="8"/>
        <end position="57"/>
    </location>
</feature>
<dbReference type="EMBL" id="DXDX01000172">
    <property type="protein sequence ID" value="HIY22107.1"/>
    <property type="molecule type" value="Genomic_DNA"/>
</dbReference>
<evidence type="ECO:0000259" key="3">
    <source>
        <dbReference type="Pfam" id="PF13514"/>
    </source>
</evidence>
<dbReference type="Pfam" id="PF13514">
    <property type="entry name" value="AAA_27"/>
    <property type="match status" value="1"/>
</dbReference>
<keyword evidence="2" id="KW-0812">Transmembrane</keyword>
<dbReference type="Gene3D" id="3.40.50.300">
    <property type="entry name" value="P-loop containing nucleotide triphosphate hydrolases"/>
    <property type="match status" value="2"/>
</dbReference>
<dbReference type="InterPro" id="IPR038734">
    <property type="entry name" value="YhaN_AAA"/>
</dbReference>
<sequence length="757" mass="84342">MIVKRMKATFGKLQNETLELEGGLNLIQAPNEGGKSTWSAFLRAMLYGIPTKERDRQGFIAEKNRYQPWSGAVMEGEMEVEWHGRSLTIRRGQLKNTPFGRCEVVDTDSGEVLPGFTAENVGEMLLGVPREVFERSAFVGQGSTPVDSSPALEKRIAALISSGEEDVSYSQVERQLRDWLNRRKHNKTGLIPRLEEELSGLEVQLERQSRAHRAAQEASQTLEELREEQALLVREKACHKARAEAERRTAWDQAQGELAAARAEEDKLRWELTRNGPTPEREILRRTQEELSCLRTIEQGVKQAKLRHEQAVQALDEVRKEEDDALFDGLTPDEAWEQASEDVREAEIEPAAFGGKLAIGVALMLLGVAAGLVGALVTPLLFVAAAVLLVAGVVLLSKGMRIRREGAEMLDRQAEILEHYGVEEPDEILDRARDYRAHWERRREAVRDCEAAEQAQLDQIKERDVLRERILTLVQSFAPGVKDAFTLSAAISKALFLQEKLEQAVQRRQDLEKLAQRLPAPQGDEEIPEGMEDLEPRYDATYTGARLSAVEGEIQRLSGVLATARGELNTLGDPALAQSRRESAQEELERRQAEYQAIQLALESLSTANQSLQGRFAPALNQKAGALLERLTGGAYQTVALTREFDAMAGREEEVLPHRALTLSRGTMDQLYLAVRLAVCELALPSEESIPLVLDDALANFDDHRMELALEILQELAGERQILLFTCHSRESAHLAKACGVHRVTLTQKEVAAHAGA</sequence>
<reference evidence="4" key="1">
    <citation type="journal article" date="2021" name="PeerJ">
        <title>Extensive microbial diversity within the chicken gut microbiome revealed by metagenomics and culture.</title>
        <authorList>
            <person name="Gilroy R."/>
            <person name="Ravi A."/>
            <person name="Getino M."/>
            <person name="Pursley I."/>
            <person name="Horton D.L."/>
            <person name="Alikhan N.F."/>
            <person name="Baker D."/>
            <person name="Gharbi K."/>
            <person name="Hall N."/>
            <person name="Watson M."/>
            <person name="Adriaenssens E.M."/>
            <person name="Foster-Nyarko E."/>
            <person name="Jarju S."/>
            <person name="Secka A."/>
            <person name="Antonio M."/>
            <person name="Oren A."/>
            <person name="Chaudhuri R.R."/>
            <person name="La Ragione R."/>
            <person name="Hildebrand F."/>
            <person name="Pallen M.J."/>
        </authorList>
    </citation>
    <scope>NUCLEOTIDE SEQUENCE</scope>
    <source>
        <strain evidence="4">ChiBcec16_6824</strain>
    </source>
</reference>
<proteinExistence type="predicted"/>
<gene>
    <name evidence="4" type="ORF">H9841_09430</name>
</gene>
<keyword evidence="2" id="KW-1133">Transmembrane helix</keyword>
<feature type="coiled-coil region" evidence="1">
    <location>
        <begin position="191"/>
        <end position="242"/>
    </location>
</feature>